<dbReference type="Gene3D" id="3.20.20.70">
    <property type="entry name" value="Aldolase class I"/>
    <property type="match status" value="1"/>
</dbReference>
<evidence type="ECO:0000256" key="5">
    <source>
        <dbReference type="ARBA" id="ARBA00023004"/>
    </source>
</evidence>
<accession>A0A0J6T392</accession>
<evidence type="ECO:0000256" key="2">
    <source>
        <dbReference type="ARBA" id="ARBA00022485"/>
    </source>
</evidence>
<evidence type="ECO:0000256" key="4">
    <source>
        <dbReference type="ARBA" id="ARBA00022723"/>
    </source>
</evidence>
<dbReference type="PROSITE" id="PS51918">
    <property type="entry name" value="RADICAL_SAM"/>
    <property type="match status" value="1"/>
</dbReference>
<dbReference type="CDD" id="cd01335">
    <property type="entry name" value="Radical_SAM"/>
    <property type="match status" value="1"/>
</dbReference>
<dbReference type="InterPro" id="IPR023867">
    <property type="entry name" value="Sulphatase_maturase_rSAM"/>
</dbReference>
<dbReference type="PROSITE" id="PS01305">
    <property type="entry name" value="MOAA_NIFB_PQQE"/>
    <property type="match status" value="1"/>
</dbReference>
<proteinExistence type="predicted"/>
<dbReference type="SFLD" id="SFLDG01067">
    <property type="entry name" value="SPASM/twitch_domain_containing"/>
    <property type="match status" value="1"/>
</dbReference>
<dbReference type="PATRIC" id="fig|298794.3.peg.6054"/>
<reference evidence="8 9" key="1">
    <citation type="submission" date="2015-03" db="EMBL/GenBank/DDBJ databases">
        <title>Genome sequencing of Methylobacterium variabile DSM 16961.</title>
        <authorList>
            <person name="Chaudhry V."/>
            <person name="Patil P.B."/>
        </authorList>
    </citation>
    <scope>NUCLEOTIDE SEQUENCE [LARGE SCALE GENOMIC DNA]</scope>
    <source>
        <strain evidence="8 9">DSM 16961</strain>
    </source>
</reference>
<dbReference type="GO" id="GO:0016491">
    <property type="term" value="F:oxidoreductase activity"/>
    <property type="evidence" value="ECO:0007669"/>
    <property type="project" value="InterPro"/>
</dbReference>
<dbReference type="InterPro" id="IPR058240">
    <property type="entry name" value="rSAM_sf"/>
</dbReference>
<dbReference type="AlphaFoldDB" id="A0A0J6T392"/>
<gene>
    <name evidence="8" type="ORF">VQ02_08220</name>
</gene>
<evidence type="ECO:0000259" key="7">
    <source>
        <dbReference type="PROSITE" id="PS51918"/>
    </source>
</evidence>
<protein>
    <recommendedName>
        <fullName evidence="7">Radical SAM core domain-containing protein</fullName>
    </recommendedName>
</protein>
<keyword evidence="9" id="KW-1185">Reference proteome</keyword>
<dbReference type="GO" id="GO:0046872">
    <property type="term" value="F:metal ion binding"/>
    <property type="evidence" value="ECO:0007669"/>
    <property type="project" value="UniProtKB-KW"/>
</dbReference>
<dbReference type="SFLD" id="SFLDG01386">
    <property type="entry name" value="main_SPASM_domain-containing"/>
    <property type="match status" value="1"/>
</dbReference>
<dbReference type="PANTHER" id="PTHR43273:SF8">
    <property type="entry name" value="RADICAL SAM DOMAIN PROTEIN"/>
    <property type="match status" value="1"/>
</dbReference>
<feature type="domain" description="Radical SAM core" evidence="7">
    <location>
        <begin position="2"/>
        <end position="222"/>
    </location>
</feature>
<evidence type="ECO:0000313" key="8">
    <source>
        <dbReference type="EMBL" id="KMO40252.1"/>
    </source>
</evidence>
<evidence type="ECO:0000313" key="9">
    <source>
        <dbReference type="Proteomes" id="UP000035955"/>
    </source>
</evidence>
<evidence type="ECO:0000256" key="3">
    <source>
        <dbReference type="ARBA" id="ARBA00022691"/>
    </source>
</evidence>
<evidence type="ECO:0000256" key="6">
    <source>
        <dbReference type="ARBA" id="ARBA00023014"/>
    </source>
</evidence>
<dbReference type="PANTHER" id="PTHR43273">
    <property type="entry name" value="ANAEROBIC SULFATASE-MATURATING ENZYME HOMOLOG ASLB-RELATED"/>
    <property type="match status" value="1"/>
</dbReference>
<dbReference type="GO" id="GO:0051539">
    <property type="term" value="F:4 iron, 4 sulfur cluster binding"/>
    <property type="evidence" value="ECO:0007669"/>
    <property type="project" value="UniProtKB-KW"/>
</dbReference>
<comment type="cofactor">
    <cofactor evidence="1">
        <name>[4Fe-4S] cluster</name>
        <dbReference type="ChEBI" id="CHEBI:49883"/>
    </cofactor>
</comment>
<keyword evidence="2" id="KW-0004">4Fe-4S</keyword>
<dbReference type="InterPro" id="IPR007197">
    <property type="entry name" value="rSAM"/>
</dbReference>
<keyword evidence="4" id="KW-0479">Metal-binding</keyword>
<dbReference type="Pfam" id="PF04055">
    <property type="entry name" value="Radical_SAM"/>
    <property type="match status" value="1"/>
</dbReference>
<name>A0A0J6T392_9HYPH</name>
<keyword evidence="6" id="KW-0411">Iron-sulfur</keyword>
<dbReference type="RefSeq" id="WP_048443693.1">
    <property type="nucleotide sequence ID" value="NZ_LABY01000049.1"/>
</dbReference>
<comment type="caution">
    <text evidence="8">The sequence shown here is derived from an EMBL/GenBank/DDBJ whole genome shotgun (WGS) entry which is preliminary data.</text>
</comment>
<keyword evidence="5" id="KW-0408">Iron</keyword>
<sequence length="371" mass="41859">MTRTTLQAVVKITKYCNLRCRYCYEYDHLHEKDRMSLDQIERMFRNLASYARLHHFDHLEFAWHGGEPFLVPLDYYKAIEEIQRSVLGDVAAWNTVQTNLTVLTEDYLDYLRSERFFAGIGVSFDLHGQDRVDTAGRLRDATVARNLDTVRAQGIRSGGICVLSRNTLAHVEDIYRYYDERQMPFRFLPFYLSANEAQPGRHAISTAELVDALKRVFRCWARSETATSVDPVAELVEYAAAHLHGLPPTRYDKRDDEYVLVVNTDGTVWGTAETYANAYCYGNIFREDAGTVLASAGRERAIAASAARMHRYCGTCPFFGACPGHYVGEATAIQQAMLAADGCPVRQVLDDVVDYLRAAGFGADRLIAEAS</sequence>
<dbReference type="SFLD" id="SFLDS00029">
    <property type="entry name" value="Radical_SAM"/>
    <property type="match status" value="1"/>
</dbReference>
<dbReference type="OrthoDB" id="9782387at2"/>
<dbReference type="Proteomes" id="UP000035955">
    <property type="component" value="Unassembled WGS sequence"/>
</dbReference>
<dbReference type="InterPro" id="IPR013785">
    <property type="entry name" value="Aldolase_TIM"/>
</dbReference>
<keyword evidence="3" id="KW-0949">S-adenosyl-L-methionine</keyword>
<dbReference type="InterPro" id="IPR000385">
    <property type="entry name" value="MoaA_NifB_PqqE_Fe-S-bd_CS"/>
</dbReference>
<dbReference type="SUPFAM" id="SSF102114">
    <property type="entry name" value="Radical SAM enzymes"/>
    <property type="match status" value="1"/>
</dbReference>
<organism evidence="8 9">
    <name type="scientific">Methylobacterium variabile</name>
    <dbReference type="NCBI Taxonomy" id="298794"/>
    <lineage>
        <taxon>Bacteria</taxon>
        <taxon>Pseudomonadati</taxon>
        <taxon>Pseudomonadota</taxon>
        <taxon>Alphaproteobacteria</taxon>
        <taxon>Hyphomicrobiales</taxon>
        <taxon>Methylobacteriaceae</taxon>
        <taxon>Methylobacterium</taxon>
    </lineage>
</organism>
<evidence type="ECO:0000256" key="1">
    <source>
        <dbReference type="ARBA" id="ARBA00001966"/>
    </source>
</evidence>
<dbReference type="EMBL" id="LABY01000049">
    <property type="protein sequence ID" value="KMO40252.1"/>
    <property type="molecule type" value="Genomic_DNA"/>
</dbReference>